<dbReference type="Proteomes" id="UP000829447">
    <property type="component" value="Linkage Group LG4"/>
</dbReference>
<dbReference type="EMBL" id="CM040457">
    <property type="protein sequence ID" value="MCI4376928.1"/>
    <property type="molecule type" value="Genomic_DNA"/>
</dbReference>
<feature type="non-terminal residue" evidence="1">
    <location>
        <position position="1"/>
    </location>
</feature>
<feature type="non-terminal residue" evidence="1">
    <location>
        <position position="269"/>
    </location>
</feature>
<keyword evidence="2" id="KW-1185">Reference proteome</keyword>
<protein>
    <submittedName>
        <fullName evidence="1">Uncharacterized protein</fullName>
    </submittedName>
</protein>
<organism evidence="1 2">
    <name type="scientific">Pangasianodon gigas</name>
    <name type="common">Mekong giant catfish</name>
    <name type="synonym">Pangasius gigas</name>
    <dbReference type="NCBI Taxonomy" id="30993"/>
    <lineage>
        <taxon>Eukaryota</taxon>
        <taxon>Metazoa</taxon>
        <taxon>Chordata</taxon>
        <taxon>Craniata</taxon>
        <taxon>Vertebrata</taxon>
        <taxon>Euteleostomi</taxon>
        <taxon>Actinopterygii</taxon>
        <taxon>Neopterygii</taxon>
        <taxon>Teleostei</taxon>
        <taxon>Ostariophysi</taxon>
        <taxon>Siluriformes</taxon>
        <taxon>Pangasiidae</taxon>
        <taxon>Pangasianodon</taxon>
    </lineage>
</organism>
<sequence length="269" mass="30699">APGPQSGVPVWVIVLIVVVGIVGIVGIGVTVYVKQPCLRNQTPQQRQHLNCDDTRQPLNSNSETEQLNSRKSEDSFIQQGDNGVERRMRSSELNGTMVQFHRQPAESDDFPQMDGGAEREQKSNSPTAVEHVDNQVEESHKLRQQCNTGEEYRQYRQRQRSYSDADLLQLKTHMDELNKQQHNSALVAEQLRMRMQELVKFSQRHSTVLGKAQSSTNPNSISLREHFRKELEDLDMIEAWCIKNKEILSQLIKQNDCAAGRGHKRGRSD</sequence>
<gene>
    <name evidence="1" type="ORF">PGIGA_G00197460</name>
</gene>
<name>A0ACC5WCW8_PANGG</name>
<evidence type="ECO:0000313" key="2">
    <source>
        <dbReference type="Proteomes" id="UP000829447"/>
    </source>
</evidence>
<accession>A0ACC5WCW8</accession>
<proteinExistence type="predicted"/>
<comment type="caution">
    <text evidence="1">The sequence shown here is derived from an EMBL/GenBank/DDBJ whole genome shotgun (WGS) entry which is preliminary data.</text>
</comment>
<reference evidence="1 2" key="1">
    <citation type="journal article" date="2022" name="bioRxiv">
        <title>An ancient truncated duplication of the anti-Mullerian hormone receptor type 2 gene is a potential conserved master sex determinant in the Pangasiidae catfish family.</title>
        <authorList>
            <person name="Wen M."/>
            <person name="Pan Q."/>
            <person name="Jouanno E."/>
            <person name="Montfort J."/>
            <person name="Zahm M."/>
            <person name="Cabau C."/>
            <person name="Klopp C."/>
            <person name="Iampietro C."/>
            <person name="Roques C."/>
            <person name="Bouchez O."/>
            <person name="Castinel A."/>
            <person name="Donnadieu C."/>
            <person name="Parrinello H."/>
            <person name="Poncet C."/>
            <person name="Belmonte E."/>
            <person name="Gautier V."/>
            <person name="Avarre J.-C."/>
            <person name="Dugue R."/>
            <person name="Gustiano R."/>
            <person name="Ha T.T.T."/>
            <person name="Campet M."/>
            <person name="Sriphairoj K."/>
            <person name="Ribolli J."/>
            <person name="de Almeida F.L."/>
            <person name="Desvignes T."/>
            <person name="Postlethwait J.H."/>
            <person name="Bucao C.F."/>
            <person name="Robinson-Rechavi M."/>
            <person name="Bobe J."/>
            <person name="Herpin A."/>
            <person name="Guiguen Y."/>
        </authorList>
    </citation>
    <scope>NUCLEOTIDE SEQUENCE [LARGE SCALE GENOMIC DNA]</scope>
    <source>
        <strain evidence="1">YG-Dec2019</strain>
    </source>
</reference>
<evidence type="ECO:0000313" key="1">
    <source>
        <dbReference type="EMBL" id="MCI4376928.1"/>
    </source>
</evidence>